<comment type="similarity">
    <text evidence="1 4">Belongs to the fatty acyl-CoA reductase family.</text>
</comment>
<dbReference type="InterPro" id="IPR013120">
    <property type="entry name" value="FAR_NAD-bd"/>
</dbReference>
<dbReference type="OrthoDB" id="429813at2759"/>
<evidence type="ECO:0000256" key="2">
    <source>
        <dbReference type="ARBA" id="ARBA00022516"/>
    </source>
</evidence>
<dbReference type="GO" id="GO:0035336">
    <property type="term" value="P:long-chain fatty-acyl-CoA metabolic process"/>
    <property type="evidence" value="ECO:0007669"/>
    <property type="project" value="TreeGrafter"/>
</dbReference>
<keyword evidence="4" id="KW-0560">Oxidoreductase</keyword>
<evidence type="ECO:0000313" key="8">
    <source>
        <dbReference type="Proteomes" id="UP000285301"/>
    </source>
</evidence>
<keyword evidence="2 4" id="KW-0444">Lipid biosynthesis</keyword>
<comment type="function">
    <text evidence="4">Catalyzes the reduction of fatty acyl-CoA to fatty alcohols.</text>
</comment>
<dbReference type="Pfam" id="PF07993">
    <property type="entry name" value="NAD_binding_4"/>
    <property type="match status" value="1"/>
</dbReference>
<dbReference type="Proteomes" id="UP000285301">
    <property type="component" value="Unassembled WGS sequence"/>
</dbReference>
<comment type="caution">
    <text evidence="7">The sequence shown here is derived from an EMBL/GenBank/DDBJ whole genome shotgun (WGS) entry which is preliminary data.</text>
</comment>
<dbReference type="PANTHER" id="PTHR11011:SF45">
    <property type="entry name" value="FATTY ACYL-COA REDUCTASE CG8306-RELATED"/>
    <property type="match status" value="1"/>
</dbReference>
<dbReference type="CDD" id="cd09071">
    <property type="entry name" value="FAR_C"/>
    <property type="match status" value="1"/>
</dbReference>
<dbReference type="GO" id="GO:0005777">
    <property type="term" value="C:peroxisome"/>
    <property type="evidence" value="ECO:0007669"/>
    <property type="project" value="TreeGrafter"/>
</dbReference>
<dbReference type="GO" id="GO:0102965">
    <property type="term" value="F:alcohol-forming long-chain fatty acyl-CoA reductase activity"/>
    <property type="evidence" value="ECO:0007669"/>
    <property type="project" value="UniProtKB-EC"/>
</dbReference>
<proteinExistence type="inferred from homology"/>
<evidence type="ECO:0000256" key="3">
    <source>
        <dbReference type="ARBA" id="ARBA00023098"/>
    </source>
</evidence>
<accession>A0A443RH74</accession>
<dbReference type="EC" id="1.2.1.84" evidence="4"/>
<evidence type="ECO:0000256" key="1">
    <source>
        <dbReference type="ARBA" id="ARBA00005928"/>
    </source>
</evidence>
<dbReference type="EMBL" id="NCKU01000665">
    <property type="protein sequence ID" value="RWS14614.1"/>
    <property type="molecule type" value="Genomic_DNA"/>
</dbReference>
<organism evidence="7 8">
    <name type="scientific">Dinothrombium tinctorium</name>
    <dbReference type="NCBI Taxonomy" id="1965070"/>
    <lineage>
        <taxon>Eukaryota</taxon>
        <taxon>Metazoa</taxon>
        <taxon>Ecdysozoa</taxon>
        <taxon>Arthropoda</taxon>
        <taxon>Chelicerata</taxon>
        <taxon>Arachnida</taxon>
        <taxon>Acari</taxon>
        <taxon>Acariformes</taxon>
        <taxon>Trombidiformes</taxon>
        <taxon>Prostigmata</taxon>
        <taxon>Anystina</taxon>
        <taxon>Parasitengona</taxon>
        <taxon>Trombidioidea</taxon>
        <taxon>Trombidiidae</taxon>
        <taxon>Dinothrombium</taxon>
    </lineage>
</organism>
<evidence type="ECO:0000259" key="5">
    <source>
        <dbReference type="Pfam" id="PF03015"/>
    </source>
</evidence>
<dbReference type="SUPFAM" id="SSF51735">
    <property type="entry name" value="NAD(P)-binding Rossmann-fold domains"/>
    <property type="match status" value="1"/>
</dbReference>
<dbReference type="AlphaFoldDB" id="A0A443RH74"/>
<protein>
    <recommendedName>
        <fullName evidence="4">Fatty acyl-CoA reductase</fullName>
        <ecNumber evidence="4">1.2.1.84</ecNumber>
    </recommendedName>
</protein>
<keyword evidence="4" id="KW-0521">NADP</keyword>
<evidence type="ECO:0000259" key="6">
    <source>
        <dbReference type="Pfam" id="PF07993"/>
    </source>
</evidence>
<dbReference type="InterPro" id="IPR026055">
    <property type="entry name" value="FAR"/>
</dbReference>
<name>A0A443RH74_9ACAR</name>
<gene>
    <name evidence="7" type="ORF">B4U79_11813</name>
</gene>
<dbReference type="Gene3D" id="3.40.50.720">
    <property type="entry name" value="NAD(P)-binding Rossmann-like Domain"/>
    <property type="match status" value="1"/>
</dbReference>
<evidence type="ECO:0000313" key="7">
    <source>
        <dbReference type="EMBL" id="RWS14614.1"/>
    </source>
</evidence>
<evidence type="ECO:0000256" key="4">
    <source>
        <dbReference type="RuleBase" id="RU363097"/>
    </source>
</evidence>
<comment type="catalytic activity">
    <reaction evidence="4">
        <text>a long-chain fatty acyl-CoA + 2 NADPH + 2 H(+) = a long-chain primary fatty alcohol + 2 NADP(+) + CoA</text>
        <dbReference type="Rhea" id="RHEA:52716"/>
        <dbReference type="ChEBI" id="CHEBI:15378"/>
        <dbReference type="ChEBI" id="CHEBI:57287"/>
        <dbReference type="ChEBI" id="CHEBI:57783"/>
        <dbReference type="ChEBI" id="CHEBI:58349"/>
        <dbReference type="ChEBI" id="CHEBI:77396"/>
        <dbReference type="ChEBI" id="CHEBI:83139"/>
        <dbReference type="EC" id="1.2.1.84"/>
    </reaction>
</comment>
<sequence>MGSVNLSESEIIRFFSGQNLLITGALGSCGRIFLEKILRTVTSVGTIFLLIRPKFNLTPEQRFQRLFRSTLFKFHSYSENQLSKIVIVEGDITQSDLALRSNDAKRLRESVNIVFHIAASVNFAVPFSPKEAKFYNLVSSSLNRQRIPENYELLLYGIKLLNETPSIYMIRPTFTPQRTNNHNPTLYKVKRFFYHTVFAVLIDALLTLCRQKPILCKAVRKMHTMCDAFKFFANNEWQFQCDNFKSLIESLNETDSKLFKIDVRKLDFYLHTENSIKFARRYVLNESEKNVFIARIKFKM</sequence>
<dbReference type="InterPro" id="IPR033640">
    <property type="entry name" value="FAR_C"/>
</dbReference>
<dbReference type="GO" id="GO:0080019">
    <property type="term" value="F:alcohol-forming very long-chain fatty acyl-CoA reductase activity"/>
    <property type="evidence" value="ECO:0007669"/>
    <property type="project" value="InterPro"/>
</dbReference>
<dbReference type="Pfam" id="PF03015">
    <property type="entry name" value="Sterile"/>
    <property type="match status" value="1"/>
</dbReference>
<dbReference type="InterPro" id="IPR036291">
    <property type="entry name" value="NAD(P)-bd_dom_sf"/>
</dbReference>
<dbReference type="PANTHER" id="PTHR11011">
    <property type="entry name" value="MALE STERILITY PROTEIN 2-RELATED"/>
    <property type="match status" value="1"/>
</dbReference>
<keyword evidence="8" id="KW-1185">Reference proteome</keyword>
<dbReference type="STRING" id="1965070.A0A443RH74"/>
<keyword evidence="3 4" id="KW-0443">Lipid metabolism</keyword>
<feature type="domain" description="Thioester reductase (TE)" evidence="6">
    <location>
        <begin position="22"/>
        <end position="128"/>
    </location>
</feature>
<feature type="domain" description="Fatty acyl-CoA reductase C-terminal" evidence="5">
    <location>
        <begin position="194"/>
        <end position="286"/>
    </location>
</feature>
<reference evidence="7 8" key="1">
    <citation type="journal article" date="2018" name="Gigascience">
        <title>Genomes of trombidid mites reveal novel predicted allergens and laterally-transferred genes associated with secondary metabolism.</title>
        <authorList>
            <person name="Dong X."/>
            <person name="Chaisiri K."/>
            <person name="Xia D."/>
            <person name="Armstrong S.D."/>
            <person name="Fang Y."/>
            <person name="Donnelly M.J."/>
            <person name="Kadowaki T."/>
            <person name="McGarry J.W."/>
            <person name="Darby A.C."/>
            <person name="Makepeace B.L."/>
        </authorList>
    </citation>
    <scope>NUCLEOTIDE SEQUENCE [LARGE SCALE GENOMIC DNA]</scope>
    <source>
        <strain evidence="7">UoL-WK</strain>
    </source>
</reference>